<keyword evidence="3" id="KW-1185">Reference proteome</keyword>
<accession>A0A8T0V4N7</accession>
<gene>
    <name evidence="2" type="ORF">PVAP13_3KG422202</name>
</gene>
<feature type="region of interest" description="Disordered" evidence="1">
    <location>
        <begin position="1"/>
        <end position="103"/>
    </location>
</feature>
<evidence type="ECO:0000313" key="2">
    <source>
        <dbReference type="EMBL" id="KAG2629185.1"/>
    </source>
</evidence>
<organism evidence="2 3">
    <name type="scientific">Panicum virgatum</name>
    <name type="common">Blackwell switchgrass</name>
    <dbReference type="NCBI Taxonomy" id="38727"/>
    <lineage>
        <taxon>Eukaryota</taxon>
        <taxon>Viridiplantae</taxon>
        <taxon>Streptophyta</taxon>
        <taxon>Embryophyta</taxon>
        <taxon>Tracheophyta</taxon>
        <taxon>Spermatophyta</taxon>
        <taxon>Magnoliopsida</taxon>
        <taxon>Liliopsida</taxon>
        <taxon>Poales</taxon>
        <taxon>Poaceae</taxon>
        <taxon>PACMAD clade</taxon>
        <taxon>Panicoideae</taxon>
        <taxon>Panicodae</taxon>
        <taxon>Paniceae</taxon>
        <taxon>Panicinae</taxon>
        <taxon>Panicum</taxon>
        <taxon>Panicum sect. Hiantes</taxon>
    </lineage>
</organism>
<dbReference type="EMBL" id="CM029041">
    <property type="protein sequence ID" value="KAG2629185.1"/>
    <property type="molecule type" value="Genomic_DNA"/>
</dbReference>
<proteinExistence type="predicted"/>
<name>A0A8T0V4N7_PANVG</name>
<sequence>MEASPLRGGQAAACPQGRRSPPRRDPWRRISHPMQGESACGRSPARPPSPWRQRRPPRPVASGWNGGALGSRIREVGPPRHRLSPPGEGEGEGETQICQSILV</sequence>
<evidence type="ECO:0000313" key="3">
    <source>
        <dbReference type="Proteomes" id="UP000823388"/>
    </source>
</evidence>
<dbReference type="Proteomes" id="UP000823388">
    <property type="component" value="Chromosome 3K"/>
</dbReference>
<evidence type="ECO:0000256" key="1">
    <source>
        <dbReference type="SAM" id="MobiDB-lite"/>
    </source>
</evidence>
<comment type="caution">
    <text evidence="2">The sequence shown here is derived from an EMBL/GenBank/DDBJ whole genome shotgun (WGS) entry which is preliminary data.</text>
</comment>
<dbReference type="AlphaFoldDB" id="A0A8T0V4N7"/>
<protein>
    <submittedName>
        <fullName evidence="2">Uncharacterized protein</fullName>
    </submittedName>
</protein>
<reference evidence="2 3" key="1">
    <citation type="submission" date="2020-05" db="EMBL/GenBank/DDBJ databases">
        <title>WGS assembly of Panicum virgatum.</title>
        <authorList>
            <person name="Lovell J.T."/>
            <person name="Jenkins J."/>
            <person name="Shu S."/>
            <person name="Juenger T.E."/>
            <person name="Schmutz J."/>
        </authorList>
    </citation>
    <scope>NUCLEOTIDE SEQUENCE [LARGE SCALE GENOMIC DNA]</scope>
    <source>
        <strain evidence="3">cv. AP13</strain>
    </source>
</reference>